<evidence type="ECO:0000256" key="1">
    <source>
        <dbReference type="ARBA" id="ARBA00023015"/>
    </source>
</evidence>
<dbReference type="PANTHER" id="PTHR47506:SF1">
    <property type="entry name" value="HTH-TYPE TRANSCRIPTIONAL REGULATOR YJDC"/>
    <property type="match status" value="1"/>
</dbReference>
<dbReference type="Gene3D" id="1.10.357.10">
    <property type="entry name" value="Tetracycline Repressor, domain 2"/>
    <property type="match status" value="1"/>
</dbReference>
<dbReference type="Proteomes" id="UP000473325">
    <property type="component" value="Unassembled WGS sequence"/>
</dbReference>
<name>A0A6L7EYK2_9ACTN</name>
<dbReference type="PANTHER" id="PTHR47506">
    <property type="entry name" value="TRANSCRIPTIONAL REGULATORY PROTEIN"/>
    <property type="match status" value="1"/>
</dbReference>
<dbReference type="InterPro" id="IPR009057">
    <property type="entry name" value="Homeodomain-like_sf"/>
</dbReference>
<dbReference type="InterPro" id="IPR001647">
    <property type="entry name" value="HTH_TetR"/>
</dbReference>
<keyword evidence="3" id="KW-0804">Transcription</keyword>
<evidence type="ECO:0000259" key="5">
    <source>
        <dbReference type="PROSITE" id="PS50977"/>
    </source>
</evidence>
<dbReference type="PROSITE" id="PS50977">
    <property type="entry name" value="HTH_TETR_2"/>
    <property type="match status" value="1"/>
</dbReference>
<feature type="domain" description="HTH tetR-type" evidence="5">
    <location>
        <begin position="5"/>
        <end position="65"/>
    </location>
</feature>
<dbReference type="SUPFAM" id="SSF46689">
    <property type="entry name" value="Homeodomain-like"/>
    <property type="match status" value="1"/>
</dbReference>
<dbReference type="AlphaFoldDB" id="A0A6L7EYK2"/>
<dbReference type="EMBL" id="WUEK01000004">
    <property type="protein sequence ID" value="MXG89495.1"/>
    <property type="molecule type" value="Genomic_DNA"/>
</dbReference>
<keyword evidence="7" id="KW-1185">Reference proteome</keyword>
<evidence type="ECO:0000313" key="7">
    <source>
        <dbReference type="Proteomes" id="UP000473325"/>
    </source>
</evidence>
<keyword evidence="1" id="KW-0805">Transcription regulation</keyword>
<dbReference type="GO" id="GO:0003677">
    <property type="term" value="F:DNA binding"/>
    <property type="evidence" value="ECO:0007669"/>
    <property type="project" value="UniProtKB-UniRule"/>
</dbReference>
<proteinExistence type="predicted"/>
<dbReference type="Pfam" id="PF00440">
    <property type="entry name" value="TetR_N"/>
    <property type="match status" value="1"/>
</dbReference>
<protein>
    <submittedName>
        <fullName evidence="6">TetR family transcriptional regulator</fullName>
    </submittedName>
</protein>
<comment type="caution">
    <text evidence="6">The sequence shown here is derived from an EMBL/GenBank/DDBJ whole genome shotgun (WGS) entry which is preliminary data.</text>
</comment>
<sequence length="197" mass="20729">MATRTSTRTRLLDAADELLFSRGVVATPVDAVLQRAGASPATLYRAYGSKEGLVAAALERRHQHWCEVWDEAVAAAEDDRGRLLAVFAALESFRARPEGARWCAFLGTAAEYADPPAPLADALRLESVTMLERLTALAEPVAGAGAEELARALVLVVSGQLALRLRGEDAPGLGCRIALILVDDAARAVAAGQPVGS</sequence>
<dbReference type="PRINTS" id="PR00455">
    <property type="entry name" value="HTHTETR"/>
</dbReference>
<dbReference type="InterPro" id="IPR036271">
    <property type="entry name" value="Tet_transcr_reg_TetR-rel_C_sf"/>
</dbReference>
<organism evidence="6 7">
    <name type="scientific">Nocardioides flavescens</name>
    <dbReference type="NCBI Taxonomy" id="2691959"/>
    <lineage>
        <taxon>Bacteria</taxon>
        <taxon>Bacillati</taxon>
        <taxon>Actinomycetota</taxon>
        <taxon>Actinomycetes</taxon>
        <taxon>Propionibacteriales</taxon>
        <taxon>Nocardioidaceae</taxon>
        <taxon>Nocardioides</taxon>
    </lineage>
</organism>
<gene>
    <name evidence="6" type="ORF">GRQ65_08015</name>
</gene>
<evidence type="ECO:0000256" key="4">
    <source>
        <dbReference type="PROSITE-ProRule" id="PRU00335"/>
    </source>
</evidence>
<feature type="DNA-binding region" description="H-T-H motif" evidence="4">
    <location>
        <begin position="28"/>
        <end position="47"/>
    </location>
</feature>
<keyword evidence="2 4" id="KW-0238">DNA-binding</keyword>
<evidence type="ECO:0000256" key="2">
    <source>
        <dbReference type="ARBA" id="ARBA00023125"/>
    </source>
</evidence>
<dbReference type="SUPFAM" id="SSF48498">
    <property type="entry name" value="Tetracyclin repressor-like, C-terminal domain"/>
    <property type="match status" value="1"/>
</dbReference>
<dbReference type="RefSeq" id="WP_160876990.1">
    <property type="nucleotide sequence ID" value="NZ_WUEK01000004.1"/>
</dbReference>
<evidence type="ECO:0000313" key="6">
    <source>
        <dbReference type="EMBL" id="MXG89495.1"/>
    </source>
</evidence>
<reference evidence="6 7" key="1">
    <citation type="submission" date="2019-12" db="EMBL/GenBank/DDBJ databases">
        <authorList>
            <person name="Kun Z."/>
        </authorList>
    </citation>
    <scope>NUCLEOTIDE SEQUENCE [LARGE SCALE GENOMIC DNA]</scope>
    <source>
        <strain evidence="6 7">YIM 123512</strain>
    </source>
</reference>
<accession>A0A6L7EYK2</accession>
<evidence type="ECO:0000256" key="3">
    <source>
        <dbReference type="ARBA" id="ARBA00023163"/>
    </source>
</evidence>